<keyword evidence="1" id="KW-0472">Membrane</keyword>
<dbReference type="Pfam" id="PF04657">
    <property type="entry name" value="DMT_YdcZ"/>
    <property type="match status" value="1"/>
</dbReference>
<dbReference type="RefSeq" id="WP_187670999.1">
    <property type="nucleotide sequence ID" value="NZ_CAJFCI010000039.1"/>
</dbReference>
<dbReference type="GO" id="GO:0005886">
    <property type="term" value="C:plasma membrane"/>
    <property type="evidence" value="ECO:0007669"/>
    <property type="project" value="TreeGrafter"/>
</dbReference>
<feature type="transmembrane region" description="Helical" evidence="1">
    <location>
        <begin position="127"/>
        <end position="146"/>
    </location>
</feature>
<dbReference type="InterPro" id="IPR006750">
    <property type="entry name" value="YdcZ"/>
</dbReference>
<dbReference type="Proteomes" id="UP000583387">
    <property type="component" value="Unassembled WGS sequence"/>
</dbReference>
<evidence type="ECO:0008006" key="4">
    <source>
        <dbReference type="Google" id="ProtNLM"/>
    </source>
</evidence>
<keyword evidence="1" id="KW-1133">Transmembrane helix</keyword>
<comment type="caution">
    <text evidence="2">The sequence shown here is derived from an EMBL/GenBank/DDBJ whole genome shotgun (WGS) entry which is preliminary data.</text>
</comment>
<feature type="transmembrane region" description="Helical" evidence="1">
    <location>
        <begin position="33"/>
        <end position="57"/>
    </location>
</feature>
<gene>
    <name evidence="2" type="ORF">PSEWESI4_01933</name>
</gene>
<dbReference type="EMBL" id="CAJFCI010000039">
    <property type="protein sequence ID" value="CAD5107659.1"/>
    <property type="molecule type" value="Genomic_DNA"/>
</dbReference>
<evidence type="ECO:0000256" key="1">
    <source>
        <dbReference type="SAM" id="Phobius"/>
    </source>
</evidence>
<feature type="transmembrane region" description="Helical" evidence="1">
    <location>
        <begin position="69"/>
        <end position="91"/>
    </location>
</feature>
<dbReference type="AlphaFoldDB" id="A0A7U7EMC2"/>
<feature type="transmembrane region" description="Helical" evidence="1">
    <location>
        <begin position="97"/>
        <end position="115"/>
    </location>
</feature>
<evidence type="ECO:0000313" key="3">
    <source>
        <dbReference type="Proteomes" id="UP000583387"/>
    </source>
</evidence>
<dbReference type="PANTHER" id="PTHR34821:SF2">
    <property type="entry name" value="INNER MEMBRANE PROTEIN YDCZ"/>
    <property type="match status" value="1"/>
</dbReference>
<protein>
    <recommendedName>
        <fullName evidence="4">Transporter family-2 protein</fullName>
    </recommendedName>
</protein>
<dbReference type="PANTHER" id="PTHR34821">
    <property type="entry name" value="INNER MEMBRANE PROTEIN YDCZ"/>
    <property type="match status" value="1"/>
</dbReference>
<name>A0A7U7EMC2_9GAMM</name>
<accession>A0A7U7EMC2</accession>
<organism evidence="2 3">
    <name type="scientific">Zestomonas carbonaria</name>
    <dbReference type="NCBI Taxonomy" id="2762745"/>
    <lineage>
        <taxon>Bacteria</taxon>
        <taxon>Pseudomonadati</taxon>
        <taxon>Pseudomonadota</taxon>
        <taxon>Gammaproteobacteria</taxon>
        <taxon>Pseudomonadales</taxon>
        <taxon>Pseudomonadaceae</taxon>
        <taxon>Zestomonas</taxon>
    </lineage>
</organism>
<keyword evidence="3" id="KW-1185">Reference proteome</keyword>
<evidence type="ECO:0000313" key="2">
    <source>
        <dbReference type="EMBL" id="CAD5107659.1"/>
    </source>
</evidence>
<keyword evidence="1" id="KW-0812">Transmembrane</keyword>
<reference evidence="2 3" key="1">
    <citation type="submission" date="2020-08" db="EMBL/GenBank/DDBJ databases">
        <authorList>
            <person name="Criscuolo A."/>
        </authorList>
    </citation>
    <scope>NUCLEOTIDE SEQUENCE [LARGE SCALE GENOMIC DNA]</scope>
    <source>
        <strain evidence="2">CIP111764</strain>
    </source>
</reference>
<sequence length="149" mass="15671">MPAPAWWLLALPLVAGACLPLQAGINGQLAKHLTSVLAAGLISFTVGTLALLLVVLAQREMPGFGVLRGVSWWQWCGGFLGVFFIVTAAFAGPRIGALLFMVLVIAGQLGMAVLLDHFGWAGFREAPISLGKIAGLLLIVGGIWLIRRG</sequence>
<proteinExistence type="predicted"/>